<dbReference type="AlphaFoldDB" id="A0A6A1URD2"/>
<dbReference type="InterPro" id="IPR032799">
    <property type="entry name" value="TAXi_C"/>
</dbReference>
<comment type="caution">
    <text evidence="7">The sequence shown here is derived from an EMBL/GenBank/DDBJ whole genome shotgun (WGS) entry which is preliminary data.</text>
</comment>
<evidence type="ECO:0000256" key="1">
    <source>
        <dbReference type="ARBA" id="ARBA00007447"/>
    </source>
</evidence>
<reference evidence="7 8" key="1">
    <citation type="journal article" date="2019" name="Plant Biotechnol. J.">
        <title>The red bayberry genome and genetic basis of sex determination.</title>
        <authorList>
            <person name="Jia H.M."/>
            <person name="Jia H.J."/>
            <person name="Cai Q.L."/>
            <person name="Wang Y."/>
            <person name="Zhao H.B."/>
            <person name="Yang W.F."/>
            <person name="Wang G.Y."/>
            <person name="Li Y.H."/>
            <person name="Zhan D.L."/>
            <person name="Shen Y.T."/>
            <person name="Niu Q.F."/>
            <person name="Chang L."/>
            <person name="Qiu J."/>
            <person name="Zhao L."/>
            <person name="Xie H.B."/>
            <person name="Fu W.Y."/>
            <person name="Jin J."/>
            <person name="Li X.W."/>
            <person name="Jiao Y."/>
            <person name="Zhou C.C."/>
            <person name="Tu T."/>
            <person name="Chai C.Y."/>
            <person name="Gao J.L."/>
            <person name="Fan L.J."/>
            <person name="van de Weg E."/>
            <person name="Wang J.Y."/>
            <person name="Gao Z.S."/>
        </authorList>
    </citation>
    <scope>NUCLEOTIDE SEQUENCE [LARGE SCALE GENOMIC DNA]</scope>
    <source>
        <tissue evidence="7">Leaves</tissue>
    </source>
</reference>
<keyword evidence="5" id="KW-0325">Glycoprotein</keyword>
<dbReference type="EMBL" id="RXIC02000026">
    <property type="protein sequence ID" value="KAB1203034.1"/>
    <property type="molecule type" value="Genomic_DNA"/>
</dbReference>
<dbReference type="InterPro" id="IPR033121">
    <property type="entry name" value="PEPTIDASE_A1"/>
</dbReference>
<evidence type="ECO:0000256" key="5">
    <source>
        <dbReference type="ARBA" id="ARBA00023180"/>
    </source>
</evidence>
<dbReference type="Proteomes" id="UP000516437">
    <property type="component" value="Chromosome 8"/>
</dbReference>
<keyword evidence="3" id="KW-0064">Aspartyl protease</keyword>
<dbReference type="GO" id="GO:0006508">
    <property type="term" value="P:proteolysis"/>
    <property type="evidence" value="ECO:0007669"/>
    <property type="project" value="UniProtKB-KW"/>
</dbReference>
<dbReference type="InterPro" id="IPR032861">
    <property type="entry name" value="TAXi_N"/>
</dbReference>
<evidence type="ECO:0000313" key="8">
    <source>
        <dbReference type="Proteomes" id="UP000516437"/>
    </source>
</evidence>
<evidence type="ECO:0000256" key="4">
    <source>
        <dbReference type="ARBA" id="ARBA00022801"/>
    </source>
</evidence>
<dbReference type="InterPro" id="IPR051708">
    <property type="entry name" value="Plant_Aspart_Prot_A1"/>
</dbReference>
<dbReference type="PANTHER" id="PTHR47967:SF36">
    <property type="entry name" value="PEPTIDASE A1 DOMAIN-CONTAINING PROTEIN"/>
    <property type="match status" value="1"/>
</dbReference>
<dbReference type="GO" id="GO:0004190">
    <property type="term" value="F:aspartic-type endopeptidase activity"/>
    <property type="evidence" value="ECO:0007669"/>
    <property type="project" value="UniProtKB-KW"/>
</dbReference>
<keyword evidence="8" id="KW-1185">Reference proteome</keyword>
<dbReference type="PROSITE" id="PS51767">
    <property type="entry name" value="PEPTIDASE_A1"/>
    <property type="match status" value="1"/>
</dbReference>
<keyword evidence="2" id="KW-0645">Protease</keyword>
<keyword evidence="4" id="KW-0378">Hydrolase</keyword>
<evidence type="ECO:0000256" key="2">
    <source>
        <dbReference type="ARBA" id="ARBA00022670"/>
    </source>
</evidence>
<dbReference type="CDD" id="cd05476">
    <property type="entry name" value="pepsin_A_like_plant"/>
    <property type="match status" value="1"/>
</dbReference>
<feature type="domain" description="Peptidase A1" evidence="6">
    <location>
        <begin position="1"/>
        <end position="311"/>
    </location>
</feature>
<gene>
    <name evidence="7" type="ORF">CJ030_MR8G023507</name>
</gene>
<evidence type="ECO:0000256" key="3">
    <source>
        <dbReference type="ARBA" id="ARBA00022750"/>
    </source>
</evidence>
<dbReference type="OrthoDB" id="2747330at2759"/>
<accession>A0A6A1URD2</accession>
<proteinExistence type="inferred from homology"/>
<dbReference type="InterPro" id="IPR021109">
    <property type="entry name" value="Peptidase_aspartic_dom_sf"/>
</dbReference>
<sequence>MLCKSEKCAWIHGRNVASGCGPAQPCPDYESISGRWYSDGISVGSTSGHLMLDTLEETRVDFLVGCSFSSTNEPLGGAGFGDSPESLPSQLGLAKFSYCLLSHSYDDSMKSTDLVLDFHNELEAQGLTYTPLVRAPTVHSSCLFYGFRYLNLREIIVGQTHVKIPDKLRVIGPDGNGGTIVDSSSPYTYMERSIYQSVTREFEKQMARYERAPDVGVLGPCFKLNPTEKLVSYPALALLFEGGAKMELMSVNYLLLADKSNTVCLSFVTDVVGSIGLNIKLSCGPSIILGNHLQQSTYMEFDLQKRRLGFLKRAC</sequence>
<comment type="similarity">
    <text evidence="1">Belongs to the peptidase A1 family.</text>
</comment>
<evidence type="ECO:0000313" key="7">
    <source>
        <dbReference type="EMBL" id="KAB1203034.1"/>
    </source>
</evidence>
<dbReference type="PANTHER" id="PTHR47967">
    <property type="entry name" value="OS07G0603500 PROTEIN-RELATED"/>
    <property type="match status" value="1"/>
</dbReference>
<dbReference type="SUPFAM" id="SSF50630">
    <property type="entry name" value="Acid proteases"/>
    <property type="match status" value="1"/>
</dbReference>
<organism evidence="7 8">
    <name type="scientific">Morella rubra</name>
    <name type="common">Chinese bayberry</name>
    <dbReference type="NCBI Taxonomy" id="262757"/>
    <lineage>
        <taxon>Eukaryota</taxon>
        <taxon>Viridiplantae</taxon>
        <taxon>Streptophyta</taxon>
        <taxon>Embryophyta</taxon>
        <taxon>Tracheophyta</taxon>
        <taxon>Spermatophyta</taxon>
        <taxon>Magnoliopsida</taxon>
        <taxon>eudicotyledons</taxon>
        <taxon>Gunneridae</taxon>
        <taxon>Pentapetalae</taxon>
        <taxon>rosids</taxon>
        <taxon>fabids</taxon>
        <taxon>Fagales</taxon>
        <taxon>Myricaceae</taxon>
        <taxon>Morella</taxon>
    </lineage>
</organism>
<dbReference type="InterPro" id="IPR034161">
    <property type="entry name" value="Pepsin-like_plant"/>
</dbReference>
<evidence type="ECO:0000259" key="6">
    <source>
        <dbReference type="PROSITE" id="PS51767"/>
    </source>
</evidence>
<dbReference type="Pfam" id="PF14543">
    <property type="entry name" value="TAXi_N"/>
    <property type="match status" value="1"/>
</dbReference>
<dbReference type="GO" id="GO:0005576">
    <property type="term" value="C:extracellular region"/>
    <property type="evidence" value="ECO:0007669"/>
    <property type="project" value="TreeGrafter"/>
</dbReference>
<dbReference type="Gene3D" id="2.40.70.10">
    <property type="entry name" value="Acid Proteases"/>
    <property type="match status" value="2"/>
</dbReference>
<protein>
    <submittedName>
        <fullName evidence="7">Aspartic proteinase nepenthesin-2</fullName>
    </submittedName>
</protein>
<dbReference type="Pfam" id="PF14541">
    <property type="entry name" value="TAXi_C"/>
    <property type="match status" value="1"/>
</dbReference>
<name>A0A6A1URD2_9ROSI</name>